<keyword evidence="2" id="KW-1185">Reference proteome</keyword>
<feature type="non-terminal residue" evidence="1">
    <location>
        <position position="123"/>
    </location>
</feature>
<protein>
    <submittedName>
        <fullName evidence="1">RBP11-like subunits of RNA polymerase</fullName>
    </submittedName>
</protein>
<evidence type="ECO:0000313" key="2">
    <source>
        <dbReference type="Proteomes" id="UP000245626"/>
    </source>
</evidence>
<dbReference type="EMBL" id="KZ819793">
    <property type="protein sequence ID" value="PWN52163.1"/>
    <property type="molecule type" value="Genomic_DNA"/>
</dbReference>
<proteinExistence type="predicted"/>
<name>A0ACD0P1X9_9BASI</name>
<gene>
    <name evidence="1" type="ORF">IE53DRAFT_303794</name>
</gene>
<organism evidence="1 2">
    <name type="scientific">Violaceomyces palustris</name>
    <dbReference type="NCBI Taxonomy" id="1673888"/>
    <lineage>
        <taxon>Eukaryota</taxon>
        <taxon>Fungi</taxon>
        <taxon>Dikarya</taxon>
        <taxon>Basidiomycota</taxon>
        <taxon>Ustilaginomycotina</taxon>
        <taxon>Ustilaginomycetes</taxon>
        <taxon>Violaceomycetales</taxon>
        <taxon>Violaceomycetaceae</taxon>
        <taxon>Violaceomyces</taxon>
    </lineage>
</organism>
<accession>A0ACD0P1X9</accession>
<dbReference type="Proteomes" id="UP000245626">
    <property type="component" value="Unassembled WGS sequence"/>
</dbReference>
<sequence>MTNAPDRFDLFILGPEDKRVEIQEDTRIPNAATFCFNKEDHTIGNMLRYAVLSNPAILFCGYKVPHPLEPRVLLKIQTDGSLTPTEALKQGCTKLIAQMSGLKQSWRNEVQINTAAGIGVGGF</sequence>
<reference evidence="1 2" key="1">
    <citation type="journal article" date="2018" name="Mol. Biol. Evol.">
        <title>Broad Genomic Sampling Reveals a Smut Pathogenic Ancestry of the Fungal Clade Ustilaginomycotina.</title>
        <authorList>
            <person name="Kijpornyongpan T."/>
            <person name="Mondo S.J."/>
            <person name="Barry K."/>
            <person name="Sandor L."/>
            <person name="Lee J."/>
            <person name="Lipzen A."/>
            <person name="Pangilinan J."/>
            <person name="LaButti K."/>
            <person name="Hainaut M."/>
            <person name="Henrissat B."/>
            <person name="Grigoriev I.V."/>
            <person name="Spatafora J.W."/>
            <person name="Aime M.C."/>
        </authorList>
    </citation>
    <scope>NUCLEOTIDE SEQUENCE [LARGE SCALE GENOMIC DNA]</scope>
    <source>
        <strain evidence="1 2">SA 807</strain>
    </source>
</reference>
<evidence type="ECO:0000313" key="1">
    <source>
        <dbReference type="EMBL" id="PWN52163.1"/>
    </source>
</evidence>